<reference evidence="3 4" key="1">
    <citation type="submission" date="2018-08" db="EMBL/GenBank/DDBJ databases">
        <title>Genomic investigation of the strawberry pathogen Phytophthora fragariae indicates pathogenicity is determined by transcriptional variation in three key races.</title>
        <authorList>
            <person name="Adams T.M."/>
            <person name="Armitage A.D."/>
            <person name="Sobczyk M.K."/>
            <person name="Bates H.J."/>
            <person name="Dunwell J.M."/>
            <person name="Nellist C.F."/>
            <person name="Harrison R.J."/>
        </authorList>
    </citation>
    <scope>NUCLEOTIDE SEQUENCE [LARGE SCALE GENOMIC DNA]</scope>
    <source>
        <strain evidence="2 4">A4</strain>
        <strain evidence="1 3">NOV-27</strain>
    </source>
</reference>
<proteinExistence type="predicted"/>
<organism evidence="1 3">
    <name type="scientific">Phytophthora fragariae</name>
    <dbReference type="NCBI Taxonomy" id="53985"/>
    <lineage>
        <taxon>Eukaryota</taxon>
        <taxon>Sar</taxon>
        <taxon>Stramenopiles</taxon>
        <taxon>Oomycota</taxon>
        <taxon>Peronosporomycetes</taxon>
        <taxon>Peronosporales</taxon>
        <taxon>Peronosporaceae</taxon>
        <taxon>Phytophthora</taxon>
    </lineage>
</organism>
<name>A0A6A3VGG2_9STRA</name>
<gene>
    <name evidence="2" type="ORF">PF001_g28643</name>
    <name evidence="1" type="ORF">PF005_g28996</name>
</gene>
<accession>A0A6A3VGG2</accession>
<evidence type="ECO:0000313" key="1">
    <source>
        <dbReference type="EMBL" id="KAE9166925.1"/>
    </source>
</evidence>
<protein>
    <submittedName>
        <fullName evidence="1">Uncharacterized protein</fullName>
    </submittedName>
</protein>
<keyword evidence="3" id="KW-1185">Reference proteome</keyword>
<dbReference type="AlphaFoldDB" id="A0A6A3VGG2"/>
<dbReference type="EMBL" id="QXGB01004260">
    <property type="protein sequence ID" value="KAE9166925.1"/>
    <property type="molecule type" value="Genomic_DNA"/>
</dbReference>
<evidence type="ECO:0000313" key="3">
    <source>
        <dbReference type="Proteomes" id="UP000433483"/>
    </source>
</evidence>
<sequence>MDMNDQGPLEHRANCLKVHATAGVIPRVLQQVFAVMKKRQMTYMDTLRCYLVVDIVIEVEPTDRPPPGARRKRLHCCNDLENKYQEAINQC</sequence>
<evidence type="ECO:0000313" key="2">
    <source>
        <dbReference type="EMBL" id="KAE9270819.1"/>
    </source>
</evidence>
<dbReference type="Proteomes" id="UP000437068">
    <property type="component" value="Unassembled WGS sequence"/>
</dbReference>
<comment type="caution">
    <text evidence="1">The sequence shown here is derived from an EMBL/GenBank/DDBJ whole genome shotgun (WGS) entry which is preliminary data.</text>
</comment>
<dbReference type="EMBL" id="QXGE01004383">
    <property type="protein sequence ID" value="KAE9270819.1"/>
    <property type="molecule type" value="Genomic_DNA"/>
</dbReference>
<dbReference type="Proteomes" id="UP000433483">
    <property type="component" value="Unassembled WGS sequence"/>
</dbReference>
<evidence type="ECO:0000313" key="4">
    <source>
        <dbReference type="Proteomes" id="UP000437068"/>
    </source>
</evidence>